<reference evidence="1" key="1">
    <citation type="submission" date="2019-03" db="EMBL/GenBank/DDBJ databases">
        <title>WGS assembly of Setaria viridis.</title>
        <authorList>
            <person name="Huang P."/>
            <person name="Jenkins J."/>
            <person name="Grimwood J."/>
            <person name="Barry K."/>
            <person name="Healey A."/>
            <person name="Mamidi S."/>
            <person name="Sreedasyam A."/>
            <person name="Shu S."/>
            <person name="Feldman M."/>
            <person name="Wu J."/>
            <person name="Yu Y."/>
            <person name="Chen C."/>
            <person name="Johnson J."/>
            <person name="Rokhsar D."/>
            <person name="Baxter I."/>
            <person name="Schmutz J."/>
            <person name="Brutnell T."/>
            <person name="Kellogg E."/>
        </authorList>
    </citation>
    <scope>NUCLEOTIDE SEQUENCE [LARGE SCALE GENOMIC DNA]</scope>
</reference>
<dbReference type="AlphaFoldDB" id="A0A4U6VQY3"/>
<dbReference type="PANTHER" id="PTHR33085">
    <property type="entry name" value="OS12G0113100 PROTEIN-RELATED"/>
    <property type="match status" value="1"/>
</dbReference>
<dbReference type="Proteomes" id="UP000298652">
    <property type="component" value="Chromosome 2"/>
</dbReference>
<dbReference type="InterPro" id="IPR012871">
    <property type="entry name" value="DUF1668_ORYSA"/>
</dbReference>
<dbReference type="PANTHER" id="PTHR33085:SF13">
    <property type="entry name" value="DUF295 DOMAIN-CONTAINING PROTEIN"/>
    <property type="match status" value="1"/>
</dbReference>
<proteinExistence type="predicted"/>
<dbReference type="Gramene" id="TKW30973">
    <property type="protein sequence ID" value="TKW30973"/>
    <property type="gene ID" value="SEVIR_2G074500v2"/>
</dbReference>
<protein>
    <submittedName>
        <fullName evidence="1">Uncharacterized protein</fullName>
    </submittedName>
</protein>
<dbReference type="OMA" id="EDWHWRS"/>
<evidence type="ECO:0000313" key="2">
    <source>
        <dbReference type="Proteomes" id="UP000298652"/>
    </source>
</evidence>
<gene>
    <name evidence="1" type="ORF">SEVIR_2G074500v2</name>
</gene>
<name>A0A4U6VQY3_SETVI</name>
<keyword evidence="2" id="KW-1185">Reference proteome</keyword>
<evidence type="ECO:0000313" key="1">
    <source>
        <dbReference type="EMBL" id="TKW30973.1"/>
    </source>
</evidence>
<organism evidence="1 2">
    <name type="scientific">Setaria viridis</name>
    <name type="common">Green bristlegrass</name>
    <name type="synonym">Setaria italica subsp. viridis</name>
    <dbReference type="NCBI Taxonomy" id="4556"/>
    <lineage>
        <taxon>Eukaryota</taxon>
        <taxon>Viridiplantae</taxon>
        <taxon>Streptophyta</taxon>
        <taxon>Embryophyta</taxon>
        <taxon>Tracheophyta</taxon>
        <taxon>Spermatophyta</taxon>
        <taxon>Magnoliopsida</taxon>
        <taxon>Liliopsida</taxon>
        <taxon>Poales</taxon>
        <taxon>Poaceae</taxon>
        <taxon>PACMAD clade</taxon>
        <taxon>Panicoideae</taxon>
        <taxon>Panicodae</taxon>
        <taxon>Paniceae</taxon>
        <taxon>Cenchrinae</taxon>
        <taxon>Setaria</taxon>
    </lineage>
</organism>
<sequence length="376" mass="42129">MTRRFVNLIVGSFTGHHPASTLHRINPWRCFYPTTQEALAAAEDTAAANNRPIMEDARLPPAAISFYKSYEPYGGIHFASLGSSSNDIISTDQDGNTLLYAAAARAIRVMPMPHEPKYAPVSITVGDGLYFLNRNPLQDHPFEALVHHPRDQQYISTDYTDEKWYWRPLPPPPYTLDRNECGKVEVDEEHRRLCYERNGKGPYVIGAYTVVGDQIWISTEGGGTFSFDTTSGLWSKAGNWALPFYGHVEYVPEHALWFGFTSECRQLAACDLGAAMPTRPPVVHTVWDELTPPLPPRWVPIMAFLLPLGGGKLCVARLFDLAEEGWCREKSNRHVDVDSFVVFTGVEIGRGSKGALSMIRHKSRRYSLGRGMAELL</sequence>
<dbReference type="Pfam" id="PF07893">
    <property type="entry name" value="DUF1668"/>
    <property type="match status" value="1"/>
</dbReference>
<dbReference type="EMBL" id="CM016553">
    <property type="protein sequence ID" value="TKW30973.1"/>
    <property type="molecule type" value="Genomic_DNA"/>
</dbReference>
<accession>A0A4U6VQY3</accession>